<accession>A0A2R3QNL2</accession>
<dbReference type="AlphaFoldDB" id="A0A2R3QNL2"/>
<gene>
    <name evidence="1" type="ORF">C7A17_11190</name>
</gene>
<proteinExistence type="predicted"/>
<protein>
    <submittedName>
        <fullName evidence="1">Uncharacterized protein</fullName>
    </submittedName>
</protein>
<reference evidence="1 2" key="1">
    <citation type="submission" date="2018-03" db="EMBL/GenBank/DDBJ databases">
        <title>Complete genome sequence and methylome analysis of Pseudomonas mendocina NEB 698.</title>
        <authorList>
            <person name="Morgan R.D."/>
        </authorList>
    </citation>
    <scope>NUCLEOTIDE SEQUENCE [LARGE SCALE GENOMIC DNA]</scope>
    <source>
        <strain evidence="1 2">NEB698</strain>
    </source>
</reference>
<sequence length="159" mass="18840">MVTVFDYDNNGEYKKNGTIGELTAPFHEFDAYLSSSPDRQGLPMNVLHLAHRYRDIHFSLAPLLHQSDDANEHFALWDYLQNYMDVSRPLPDIPYLEQYRHLDPTTAEHDQRTGRDPRYWIDMDDATFKTKVDDILTDIRRIDTLRRPNLMAQYCQYID</sequence>
<organism evidence="1 2">
    <name type="scientific">Ectopseudomonas mendocina</name>
    <name type="common">Pseudomonas mendocina</name>
    <dbReference type="NCBI Taxonomy" id="300"/>
    <lineage>
        <taxon>Bacteria</taxon>
        <taxon>Pseudomonadati</taxon>
        <taxon>Pseudomonadota</taxon>
        <taxon>Gammaproteobacteria</taxon>
        <taxon>Pseudomonadales</taxon>
        <taxon>Pseudomonadaceae</taxon>
        <taxon>Ectopseudomonas</taxon>
    </lineage>
</organism>
<dbReference type="EMBL" id="CP027657">
    <property type="protein sequence ID" value="AVO53312.1"/>
    <property type="molecule type" value="Genomic_DNA"/>
</dbReference>
<evidence type="ECO:0000313" key="1">
    <source>
        <dbReference type="EMBL" id="AVO53312.1"/>
    </source>
</evidence>
<name>A0A2R3QNL2_ECTME</name>
<dbReference type="Proteomes" id="UP000238327">
    <property type="component" value="Chromosome"/>
</dbReference>
<evidence type="ECO:0000313" key="2">
    <source>
        <dbReference type="Proteomes" id="UP000238327"/>
    </source>
</evidence>